<evidence type="ECO:0000313" key="2">
    <source>
        <dbReference type="Proteomes" id="UP000236291"/>
    </source>
</evidence>
<accession>A0A2K3JMD2</accession>
<dbReference type="Proteomes" id="UP000236291">
    <property type="component" value="Unassembled WGS sequence"/>
</dbReference>
<proteinExistence type="predicted"/>
<dbReference type="AlphaFoldDB" id="A0A2K3JMD2"/>
<reference evidence="1 2" key="2">
    <citation type="journal article" date="2017" name="Front. Plant Sci.">
        <title>Gene Classification and Mining of Molecular Markers Useful in Red Clover (Trifolium pratense) Breeding.</title>
        <authorList>
            <person name="Istvanek J."/>
            <person name="Dluhosova J."/>
            <person name="Dluhos P."/>
            <person name="Patkova L."/>
            <person name="Nedelnik J."/>
            <person name="Repkova J."/>
        </authorList>
    </citation>
    <scope>NUCLEOTIDE SEQUENCE [LARGE SCALE GENOMIC DNA]</scope>
    <source>
        <strain evidence="2">cv. Tatra</strain>
        <tissue evidence="1">Young leaves</tissue>
    </source>
</reference>
<dbReference type="EMBL" id="ASHM01070619">
    <property type="protein sequence ID" value="PNX55195.1"/>
    <property type="molecule type" value="Genomic_DNA"/>
</dbReference>
<gene>
    <name evidence="1" type="ORF">L195_g048822</name>
</gene>
<sequence>MVMENMPHGVTFHPFYDCCHSAGIPRGIPKQYRPGIPPPISSKGMKPIITLYLPRLMTLRQLHTVRGSMNGVVGAHLCYDKRSDNA</sequence>
<reference evidence="1 2" key="1">
    <citation type="journal article" date="2014" name="Am. J. Bot.">
        <title>Genome assembly and annotation for red clover (Trifolium pratense; Fabaceae).</title>
        <authorList>
            <person name="Istvanek J."/>
            <person name="Jaros M."/>
            <person name="Krenek A."/>
            <person name="Repkova J."/>
        </authorList>
    </citation>
    <scope>NUCLEOTIDE SEQUENCE [LARGE SCALE GENOMIC DNA]</scope>
    <source>
        <strain evidence="2">cv. Tatra</strain>
        <tissue evidence="1">Young leaves</tissue>
    </source>
</reference>
<evidence type="ECO:0000313" key="1">
    <source>
        <dbReference type="EMBL" id="PNX55195.1"/>
    </source>
</evidence>
<organism evidence="1 2">
    <name type="scientific">Trifolium pratense</name>
    <name type="common">Red clover</name>
    <dbReference type="NCBI Taxonomy" id="57577"/>
    <lineage>
        <taxon>Eukaryota</taxon>
        <taxon>Viridiplantae</taxon>
        <taxon>Streptophyta</taxon>
        <taxon>Embryophyta</taxon>
        <taxon>Tracheophyta</taxon>
        <taxon>Spermatophyta</taxon>
        <taxon>Magnoliopsida</taxon>
        <taxon>eudicotyledons</taxon>
        <taxon>Gunneridae</taxon>
        <taxon>Pentapetalae</taxon>
        <taxon>rosids</taxon>
        <taxon>fabids</taxon>
        <taxon>Fabales</taxon>
        <taxon>Fabaceae</taxon>
        <taxon>Papilionoideae</taxon>
        <taxon>50 kb inversion clade</taxon>
        <taxon>NPAAA clade</taxon>
        <taxon>Hologalegina</taxon>
        <taxon>IRL clade</taxon>
        <taxon>Trifolieae</taxon>
        <taxon>Trifolium</taxon>
    </lineage>
</organism>
<comment type="caution">
    <text evidence="1">The sequence shown here is derived from an EMBL/GenBank/DDBJ whole genome shotgun (WGS) entry which is preliminary data.</text>
</comment>
<name>A0A2K3JMD2_TRIPR</name>
<protein>
    <submittedName>
        <fullName evidence="1">Uncharacterized protein</fullName>
    </submittedName>
</protein>